<keyword evidence="3" id="KW-1185">Reference proteome</keyword>
<keyword evidence="2" id="KW-0067">ATP-binding</keyword>
<dbReference type="SUPFAM" id="SSF52540">
    <property type="entry name" value="P-loop containing nucleoside triphosphate hydrolases"/>
    <property type="match status" value="1"/>
</dbReference>
<evidence type="ECO:0000313" key="3">
    <source>
        <dbReference type="Proteomes" id="UP001593833"/>
    </source>
</evidence>
<keyword evidence="1" id="KW-0175">Coiled coil</keyword>
<dbReference type="InterPro" id="IPR027417">
    <property type="entry name" value="P-loop_NTPase"/>
</dbReference>
<reference evidence="2 3" key="1">
    <citation type="submission" date="2024-09" db="EMBL/GenBank/DDBJ databases">
        <authorList>
            <person name="D'Angelo T."/>
        </authorList>
    </citation>
    <scope>NUCLEOTIDE SEQUENCE [LARGE SCALE GENOMIC DNA]</scope>
    <source>
        <strain evidence="2">SAG AM-320-E07</strain>
    </source>
</reference>
<comment type="caution">
    <text evidence="2">The sequence shown here is derived from an EMBL/GenBank/DDBJ whole genome shotgun (WGS) entry which is preliminary data.</text>
</comment>
<name>A0ABV6YL96_UNCEI</name>
<evidence type="ECO:0000313" key="2">
    <source>
        <dbReference type="EMBL" id="MFC1573098.1"/>
    </source>
</evidence>
<organism evidence="2 3">
    <name type="scientific">Eiseniibacteriota bacterium</name>
    <dbReference type="NCBI Taxonomy" id="2212470"/>
    <lineage>
        <taxon>Bacteria</taxon>
        <taxon>Candidatus Eiseniibacteriota</taxon>
    </lineage>
</organism>
<gene>
    <name evidence="2" type="ORF">ACFL6M_05810</name>
</gene>
<dbReference type="Proteomes" id="UP001593833">
    <property type="component" value="Unassembled WGS sequence"/>
</dbReference>
<accession>A0ABV6YL96</accession>
<dbReference type="Gene3D" id="3.40.50.300">
    <property type="entry name" value="P-loop containing nucleotide triphosphate hydrolases"/>
    <property type="match status" value="1"/>
</dbReference>
<dbReference type="PANTHER" id="PTHR41259">
    <property type="entry name" value="DOUBLE-STRAND BREAK REPAIR RAD50 ATPASE, PUTATIVE-RELATED"/>
    <property type="match status" value="1"/>
</dbReference>
<feature type="non-terminal residue" evidence="2">
    <location>
        <position position="1"/>
    </location>
</feature>
<dbReference type="EMBL" id="JBHPKH010000075">
    <property type="protein sequence ID" value="MFC1573098.1"/>
    <property type="molecule type" value="Genomic_DNA"/>
</dbReference>
<proteinExistence type="predicted"/>
<feature type="coiled-coil region" evidence="1">
    <location>
        <begin position="25"/>
        <end position="86"/>
    </location>
</feature>
<dbReference type="GO" id="GO:0005524">
    <property type="term" value="F:ATP binding"/>
    <property type="evidence" value="ECO:0007669"/>
    <property type="project" value="UniProtKB-KW"/>
</dbReference>
<dbReference type="PANTHER" id="PTHR41259:SF1">
    <property type="entry name" value="DOUBLE-STRAND BREAK REPAIR RAD50 ATPASE, PUTATIVE-RELATED"/>
    <property type="match status" value="1"/>
</dbReference>
<sequence length="232" mass="26374">RELEERHVVLCEMSDAEPEDLHKRQVELERRVTAAKDEQEQLQSERETLRSRVANATAEGTRVGNVAILEREITALEEEEARLLLERDAIRTAFETLREADQRFSQTHRLRLEQHASDSLRHLTNNSRRSVQLGDRYEIRISEEGGQPCSTRQLSQGARDQLALALRLAVADLLSGGRRPPLFFDDPFLSFDLGRLEAVRVTLEKLAALHQVVILSHRPGLAPWGHPVGVDQ</sequence>
<evidence type="ECO:0000256" key="1">
    <source>
        <dbReference type="SAM" id="Coils"/>
    </source>
</evidence>
<keyword evidence="2" id="KW-0547">Nucleotide-binding</keyword>
<protein>
    <submittedName>
        <fullName evidence="2">ATP-binding protein</fullName>
    </submittedName>
</protein>